<protein>
    <submittedName>
        <fullName evidence="2">HlyD family efflux transporter periplasmic adaptor subunit</fullName>
    </submittedName>
</protein>
<dbReference type="Gene3D" id="2.40.420.20">
    <property type="match status" value="1"/>
</dbReference>
<dbReference type="GO" id="GO:0015562">
    <property type="term" value="F:efflux transmembrane transporter activity"/>
    <property type="evidence" value="ECO:0007669"/>
    <property type="project" value="TreeGrafter"/>
</dbReference>
<feature type="coiled-coil region" evidence="1">
    <location>
        <begin position="119"/>
        <end position="159"/>
    </location>
</feature>
<gene>
    <name evidence="2" type="ORF">PVT71_21480</name>
</gene>
<dbReference type="EMBL" id="CP123385">
    <property type="protein sequence ID" value="XCC95658.1"/>
    <property type="molecule type" value="Genomic_DNA"/>
</dbReference>
<dbReference type="Gene3D" id="1.10.287.470">
    <property type="entry name" value="Helix hairpin bin"/>
    <property type="match status" value="1"/>
</dbReference>
<sequence>MRFLRRSLVGLFLLSLTLGLLAWAGLLVQGAVQAYLADTPHLPQARERVFAVNVTPVRLETVAPEMTAFGEIQSRRTLELRSAVGGTLIDLAPEFVEGGRVAAGTLLARIDPADMMAEVERAQSALKDAEAERREAIRAVELEKDALAAAEEQAALRQRAYQRQADLQTRGVGTSALVEEAELSASSARQAVVTRRQALAQAEARVDQSTTSLTRAHIALDEAQRRLGETEIRAEFDAQLEDVSVVGGRRVSANEMLATLVDPAALEVAFRVSTQQYLQLLNASDRPRELPVTVTLDFYGASVSSPGTLTREGAAVGEGQTGRLLFAALDAPRGFKPGDFVTVKIAEPELEQVALLPATAVGPAGDVLVLGDEERLEAVQVDLLRRQGDDVILHASALDGRLVVAERTPLLGAGIKVRPLNTETASGPTGPDMQAEATMLELTEERRARLVAFIEGNDRMPAEAKQRLLAQLSEPMVPAQVIERLEARMGG</sequence>
<dbReference type="GO" id="GO:1990281">
    <property type="term" value="C:efflux pump complex"/>
    <property type="evidence" value="ECO:0007669"/>
    <property type="project" value="TreeGrafter"/>
</dbReference>
<name>A0AAU8ALQ4_9RHOB</name>
<dbReference type="Gene3D" id="2.40.30.170">
    <property type="match status" value="1"/>
</dbReference>
<dbReference type="PANTHER" id="PTHR30469">
    <property type="entry name" value="MULTIDRUG RESISTANCE PROTEIN MDTA"/>
    <property type="match status" value="1"/>
</dbReference>
<evidence type="ECO:0000313" key="2">
    <source>
        <dbReference type="EMBL" id="XCC95658.1"/>
    </source>
</evidence>
<dbReference type="PANTHER" id="PTHR30469:SF15">
    <property type="entry name" value="HLYD FAMILY OF SECRETION PROTEINS"/>
    <property type="match status" value="1"/>
</dbReference>
<proteinExistence type="predicted"/>
<dbReference type="SUPFAM" id="SSF111369">
    <property type="entry name" value="HlyD-like secretion proteins"/>
    <property type="match status" value="2"/>
</dbReference>
<evidence type="ECO:0000256" key="1">
    <source>
        <dbReference type="SAM" id="Coils"/>
    </source>
</evidence>
<dbReference type="RefSeq" id="WP_353474524.1">
    <property type="nucleotide sequence ID" value="NZ_CP123385.1"/>
</dbReference>
<dbReference type="AlphaFoldDB" id="A0AAU8ALQ4"/>
<dbReference type="Gene3D" id="2.40.50.100">
    <property type="match status" value="1"/>
</dbReference>
<organism evidence="2">
    <name type="scientific">Alloyangia sp. H15</name>
    <dbReference type="NCBI Taxonomy" id="3029062"/>
    <lineage>
        <taxon>Bacteria</taxon>
        <taxon>Pseudomonadati</taxon>
        <taxon>Pseudomonadota</taxon>
        <taxon>Alphaproteobacteria</taxon>
        <taxon>Rhodobacterales</taxon>
        <taxon>Roseobacteraceae</taxon>
        <taxon>Alloyangia</taxon>
    </lineage>
</organism>
<reference evidence="2" key="1">
    <citation type="submission" date="2023-02" db="EMBL/GenBank/DDBJ databases">
        <title>Description and genomic characterization of Salipiger bruguierae sp. nov., isolated from the sediment of mangrove plant Bruguiera sexangula.</title>
        <authorList>
            <person name="Long M."/>
        </authorList>
    </citation>
    <scope>NUCLEOTIDE SEQUENCE</scope>
    <source>
        <strain evidence="2">H15</strain>
    </source>
</reference>
<accession>A0AAU8ALQ4</accession>
<keyword evidence="1" id="KW-0175">Coiled coil</keyword>